<accession>A0A1Y2G111</accession>
<dbReference type="Proteomes" id="UP000193467">
    <property type="component" value="Unassembled WGS sequence"/>
</dbReference>
<evidence type="ECO:0000313" key="2">
    <source>
        <dbReference type="EMBL" id="ORY89155.1"/>
    </source>
</evidence>
<dbReference type="AlphaFoldDB" id="A0A1Y2G111"/>
<gene>
    <name evidence="2" type="ORF">BCR35DRAFT_193473</name>
</gene>
<reference evidence="2 3" key="1">
    <citation type="submission" date="2016-07" db="EMBL/GenBank/DDBJ databases">
        <title>Pervasive Adenine N6-methylation of Active Genes in Fungi.</title>
        <authorList>
            <consortium name="DOE Joint Genome Institute"/>
            <person name="Mondo S.J."/>
            <person name="Dannebaum R.O."/>
            <person name="Kuo R.C."/>
            <person name="Labutti K."/>
            <person name="Haridas S."/>
            <person name="Kuo A."/>
            <person name="Salamov A."/>
            <person name="Ahrendt S.R."/>
            <person name="Lipzen A."/>
            <person name="Sullivan W."/>
            <person name="Andreopoulos W.B."/>
            <person name="Clum A."/>
            <person name="Lindquist E."/>
            <person name="Daum C."/>
            <person name="Ramamoorthy G.K."/>
            <person name="Gryganskyi A."/>
            <person name="Culley D."/>
            <person name="Magnuson J.K."/>
            <person name="James T.Y."/>
            <person name="O'Malley M.A."/>
            <person name="Stajich J.E."/>
            <person name="Spatafora J.W."/>
            <person name="Visel A."/>
            <person name="Grigoriev I.V."/>
        </authorList>
    </citation>
    <scope>NUCLEOTIDE SEQUENCE [LARGE SCALE GENOMIC DNA]</scope>
    <source>
        <strain evidence="2 3">62-1032</strain>
    </source>
</reference>
<comment type="caution">
    <text evidence="2">The sequence shown here is derived from an EMBL/GenBank/DDBJ whole genome shotgun (WGS) entry which is preliminary data.</text>
</comment>
<organism evidence="2 3">
    <name type="scientific">Leucosporidium creatinivorum</name>
    <dbReference type="NCBI Taxonomy" id="106004"/>
    <lineage>
        <taxon>Eukaryota</taxon>
        <taxon>Fungi</taxon>
        <taxon>Dikarya</taxon>
        <taxon>Basidiomycota</taxon>
        <taxon>Pucciniomycotina</taxon>
        <taxon>Microbotryomycetes</taxon>
        <taxon>Leucosporidiales</taxon>
        <taxon>Leucosporidium</taxon>
    </lineage>
</organism>
<proteinExistence type="predicted"/>
<keyword evidence="3" id="KW-1185">Reference proteome</keyword>
<name>A0A1Y2G111_9BASI</name>
<dbReference type="InParanoid" id="A0A1Y2G111"/>
<evidence type="ECO:0000256" key="1">
    <source>
        <dbReference type="SAM" id="MobiDB-lite"/>
    </source>
</evidence>
<protein>
    <submittedName>
        <fullName evidence="2">Uncharacterized protein</fullName>
    </submittedName>
</protein>
<feature type="compositionally biased region" description="Basic and acidic residues" evidence="1">
    <location>
        <begin position="269"/>
        <end position="281"/>
    </location>
</feature>
<sequence length="299" mass="33292">MREVGSFHNEDFPGSNTGTFRKADMFGWRIFLSSWVNLGIDWESPKPGEPCVMLNAMKQDTKGIWVDSRWLELAREHLNSGAPIGVVVAAANSIANPADGGGKQRVPLGRYIVRDMGSAPAGAFSRASKEGRDAALASLRQHAIKSLDWSIQRAGLFRNTDLKELTTNAKAGSEDFMEHLGKELDNSKQDQHLTYTILEYHSPYDQAELEVAKEERRTGVKKAAMTAARKATRVRNAEQKKAGTYVPKRKGKKKVVDPPPESDSEESDSAQRSEWESAREEVSEESDESEEDEDDSYED</sequence>
<evidence type="ECO:0000313" key="3">
    <source>
        <dbReference type="Proteomes" id="UP000193467"/>
    </source>
</evidence>
<dbReference type="EMBL" id="MCGR01000007">
    <property type="protein sequence ID" value="ORY89155.1"/>
    <property type="molecule type" value="Genomic_DNA"/>
</dbReference>
<feature type="compositionally biased region" description="Acidic residues" evidence="1">
    <location>
        <begin position="282"/>
        <end position="299"/>
    </location>
</feature>
<feature type="region of interest" description="Disordered" evidence="1">
    <location>
        <begin position="223"/>
        <end position="299"/>
    </location>
</feature>